<dbReference type="AlphaFoldDB" id="A0A388LQK9"/>
<name>A0A388LQK9_CHABU</name>
<dbReference type="Proteomes" id="UP000265515">
    <property type="component" value="Unassembled WGS sequence"/>
</dbReference>
<accession>A0A388LQK9</accession>
<comment type="caution">
    <text evidence="1">The sequence shown here is derived from an EMBL/GenBank/DDBJ whole genome shotgun (WGS) entry which is preliminary data.</text>
</comment>
<evidence type="ECO:0000313" key="2">
    <source>
        <dbReference type="Proteomes" id="UP000265515"/>
    </source>
</evidence>
<dbReference type="EMBL" id="BFEA01000477">
    <property type="protein sequence ID" value="GBG84482.1"/>
    <property type="molecule type" value="Genomic_DNA"/>
</dbReference>
<reference evidence="1 2" key="1">
    <citation type="journal article" date="2018" name="Cell">
        <title>The Chara Genome: Secondary Complexity and Implications for Plant Terrestrialization.</title>
        <authorList>
            <person name="Nishiyama T."/>
            <person name="Sakayama H."/>
            <person name="Vries J.D."/>
            <person name="Buschmann H."/>
            <person name="Saint-Marcoux D."/>
            <person name="Ullrich K.K."/>
            <person name="Haas F.B."/>
            <person name="Vanderstraeten L."/>
            <person name="Becker D."/>
            <person name="Lang D."/>
            <person name="Vosolsobe S."/>
            <person name="Rombauts S."/>
            <person name="Wilhelmsson P.K.I."/>
            <person name="Janitza P."/>
            <person name="Kern R."/>
            <person name="Heyl A."/>
            <person name="Rumpler F."/>
            <person name="Villalobos L.I.A.C."/>
            <person name="Clay J.M."/>
            <person name="Skokan R."/>
            <person name="Toyoda A."/>
            <person name="Suzuki Y."/>
            <person name="Kagoshima H."/>
            <person name="Schijlen E."/>
            <person name="Tajeshwar N."/>
            <person name="Catarino B."/>
            <person name="Hetherington A.J."/>
            <person name="Saltykova A."/>
            <person name="Bonnot C."/>
            <person name="Breuninger H."/>
            <person name="Symeonidi A."/>
            <person name="Radhakrishnan G.V."/>
            <person name="Van Nieuwerburgh F."/>
            <person name="Deforce D."/>
            <person name="Chang C."/>
            <person name="Karol K.G."/>
            <person name="Hedrich R."/>
            <person name="Ulvskov P."/>
            <person name="Glockner G."/>
            <person name="Delwiche C.F."/>
            <person name="Petrasek J."/>
            <person name="Van de Peer Y."/>
            <person name="Friml J."/>
            <person name="Beilby M."/>
            <person name="Dolan L."/>
            <person name="Kohara Y."/>
            <person name="Sugano S."/>
            <person name="Fujiyama A."/>
            <person name="Delaux P.-M."/>
            <person name="Quint M."/>
            <person name="TheiBen G."/>
            <person name="Hagemann M."/>
            <person name="Harholt J."/>
            <person name="Dunand C."/>
            <person name="Zachgo S."/>
            <person name="Langdale J."/>
            <person name="Maumus F."/>
            <person name="Straeten D.V.D."/>
            <person name="Gould S.B."/>
            <person name="Rensing S.A."/>
        </authorList>
    </citation>
    <scope>NUCLEOTIDE SEQUENCE [LARGE SCALE GENOMIC DNA]</scope>
    <source>
        <strain evidence="1 2">S276</strain>
    </source>
</reference>
<organism evidence="1 2">
    <name type="scientific">Chara braunii</name>
    <name type="common">Braun's stonewort</name>
    <dbReference type="NCBI Taxonomy" id="69332"/>
    <lineage>
        <taxon>Eukaryota</taxon>
        <taxon>Viridiplantae</taxon>
        <taxon>Streptophyta</taxon>
        <taxon>Charophyceae</taxon>
        <taxon>Charales</taxon>
        <taxon>Characeae</taxon>
        <taxon>Chara</taxon>
    </lineage>
</organism>
<sequence>MSECREAMDIASNFMASGLENFDGTYRPPFDFCVKLAEFALARSDHFVSRTMERSGTDVKHESDKALVQEILEFWRSGHMTGLRNEDHRFWILKMLPHVIDFDLAGADNRHVPLRMLICSPCPCRHSSLGWFAKVLDRETDVLIATADGSSGDIVTRLQLLALSTVSNRYRPYGDVPIVQRTSGCFASNVVDQEYDLVLSREELLDHDHSLGSTTMSSTPSTVKFDNIKNVHRLRRASFVGQHGHSISYSSGSEFERLIPIVASLSYLHSYYLNKQRYPDFDCLVMEFGIRTSSLENLQRRDSEQRQNNCQRFHRIFRDTCWETLPDDLVMKILGFLLQRPPLHILRPLQPPRQMTSITHI</sequence>
<proteinExistence type="predicted"/>
<gene>
    <name evidence="1" type="ORF">CBR_g38766</name>
</gene>
<protein>
    <submittedName>
        <fullName evidence="1">Uncharacterized protein</fullName>
    </submittedName>
</protein>
<evidence type="ECO:0000313" key="1">
    <source>
        <dbReference type="EMBL" id="GBG84482.1"/>
    </source>
</evidence>
<keyword evidence="2" id="KW-1185">Reference proteome</keyword>
<dbReference type="Gramene" id="GBG84482">
    <property type="protein sequence ID" value="GBG84482"/>
    <property type="gene ID" value="CBR_g38766"/>
</dbReference>